<feature type="domain" description="G" evidence="1">
    <location>
        <begin position="20"/>
        <end position="107"/>
    </location>
</feature>
<organism evidence="2 3">
    <name type="scientific">Candidatus Moduliflexus flocculans</name>
    <dbReference type="NCBI Taxonomy" id="1499966"/>
    <lineage>
        <taxon>Bacteria</taxon>
        <taxon>Candidatus Moduliflexota</taxon>
        <taxon>Candidatus Moduliflexia</taxon>
        <taxon>Candidatus Moduliflexales</taxon>
        <taxon>Candidatus Moduliflexaceae</taxon>
    </lineage>
</organism>
<dbReference type="GO" id="GO:0005525">
    <property type="term" value="F:GTP binding"/>
    <property type="evidence" value="ECO:0007669"/>
    <property type="project" value="InterPro"/>
</dbReference>
<dbReference type="STRING" id="1499966.U14_01845"/>
<dbReference type="AlphaFoldDB" id="A0A0S6VWK3"/>
<dbReference type="HOGENOM" id="CLU_1254741_0_0_0"/>
<evidence type="ECO:0000313" key="3">
    <source>
        <dbReference type="Proteomes" id="UP000030700"/>
    </source>
</evidence>
<gene>
    <name evidence="2" type="ORF">U14_01845</name>
</gene>
<evidence type="ECO:0000259" key="1">
    <source>
        <dbReference type="Pfam" id="PF01926"/>
    </source>
</evidence>
<protein>
    <recommendedName>
        <fullName evidence="1">G domain-containing protein</fullName>
    </recommendedName>
</protein>
<dbReference type="Proteomes" id="UP000030700">
    <property type="component" value="Unassembled WGS sequence"/>
</dbReference>
<accession>A0A0S6VWK3</accession>
<dbReference type="EMBL" id="DF820456">
    <property type="protein sequence ID" value="GAK50612.1"/>
    <property type="molecule type" value="Genomic_DNA"/>
</dbReference>
<proteinExistence type="predicted"/>
<keyword evidence="3" id="KW-1185">Reference proteome</keyword>
<dbReference type="InterPro" id="IPR006073">
    <property type="entry name" value="GTP-bd"/>
</dbReference>
<dbReference type="Gene3D" id="3.40.50.300">
    <property type="entry name" value="P-loop containing nucleotide triphosphate hydrolases"/>
    <property type="match status" value="1"/>
</dbReference>
<dbReference type="InterPro" id="IPR027417">
    <property type="entry name" value="P-loop_NTPase"/>
</dbReference>
<sequence>MEENNSGASQNNLDEQPFTITVFGKTGTGKSTTLNALFGLSCKTDPSVACTIEPQIAHFEKGHHIEKPIRVVDMPGIGESIDADMQYLPYYEKWIPETHSLVWVTQADTRAYKRDEIFLNHLLPLLHPSLFFTVALNRIDHLGVDEGEKSFDITTKQPSQAQLQILPEKIDDVYRLFKGVLKTTVLFEKHQIVPYSAVHRWGLDTLKTTIFTRRETLC</sequence>
<name>A0A0S6VWK3_9BACT</name>
<dbReference type="SUPFAM" id="SSF52540">
    <property type="entry name" value="P-loop containing nucleoside triphosphate hydrolases"/>
    <property type="match status" value="1"/>
</dbReference>
<evidence type="ECO:0000313" key="2">
    <source>
        <dbReference type="EMBL" id="GAK50612.1"/>
    </source>
</evidence>
<dbReference type="Pfam" id="PF01926">
    <property type="entry name" value="MMR_HSR1"/>
    <property type="match status" value="1"/>
</dbReference>
<reference evidence="2 3" key="1">
    <citation type="journal article" date="2015" name="PeerJ">
        <title>First genomic representation of candidate bacterial phylum KSB3 points to enhanced environmental sensing as a trigger of wastewater bulking.</title>
        <authorList>
            <person name="Sekiguchi Y."/>
            <person name="Ohashi A."/>
            <person name="Parks D.H."/>
            <person name="Yamauchi T."/>
            <person name="Tyson G.W."/>
            <person name="Hugenholtz P."/>
        </authorList>
    </citation>
    <scope>NUCLEOTIDE SEQUENCE [LARGE SCALE GENOMIC DNA]</scope>
</reference>